<evidence type="ECO:0000313" key="6">
    <source>
        <dbReference type="Proteomes" id="UP000249808"/>
    </source>
</evidence>
<dbReference type="InterPro" id="IPR036390">
    <property type="entry name" value="WH_DNA-bd_sf"/>
</dbReference>
<dbReference type="SMART" id="SM00344">
    <property type="entry name" value="HTH_ASNC"/>
    <property type="match status" value="1"/>
</dbReference>
<gene>
    <name evidence="5" type="ORF">BHU61_11090</name>
</gene>
<dbReference type="InterPro" id="IPR000485">
    <property type="entry name" value="AsnC-type_HTH_dom"/>
</dbReference>
<comment type="caution">
    <text evidence="5">The sequence shown here is derived from an EMBL/GenBank/DDBJ whole genome shotgun (WGS) entry which is preliminary data.</text>
</comment>
<feature type="domain" description="HTH asnC-type" evidence="4">
    <location>
        <begin position="3"/>
        <end position="47"/>
    </location>
</feature>
<evidence type="ECO:0000256" key="2">
    <source>
        <dbReference type="ARBA" id="ARBA00023125"/>
    </source>
</evidence>
<dbReference type="PANTHER" id="PTHR30154:SF55">
    <property type="entry name" value="HTH-TYPE TRANSCRIPTIONAL REGULATOR LRPB"/>
    <property type="match status" value="1"/>
</dbReference>
<dbReference type="AlphaFoldDB" id="A0A327ZNE1"/>
<dbReference type="PROSITE" id="PS50956">
    <property type="entry name" value="HTH_ASNC_2"/>
    <property type="match status" value="1"/>
</dbReference>
<dbReference type="EMBL" id="PZJH01000007">
    <property type="protein sequence ID" value="RAK43892.1"/>
    <property type="molecule type" value="Genomic_DNA"/>
</dbReference>
<dbReference type="InterPro" id="IPR036388">
    <property type="entry name" value="WH-like_DNA-bd_sf"/>
</dbReference>
<dbReference type="PANTHER" id="PTHR30154">
    <property type="entry name" value="LEUCINE-RESPONSIVE REGULATORY PROTEIN"/>
    <property type="match status" value="1"/>
</dbReference>
<dbReference type="GO" id="GO:0005829">
    <property type="term" value="C:cytosol"/>
    <property type="evidence" value="ECO:0007669"/>
    <property type="project" value="TreeGrafter"/>
</dbReference>
<keyword evidence="3" id="KW-0804">Transcription</keyword>
<evidence type="ECO:0000256" key="1">
    <source>
        <dbReference type="ARBA" id="ARBA00023015"/>
    </source>
</evidence>
<evidence type="ECO:0000259" key="4">
    <source>
        <dbReference type="PROSITE" id="PS50956"/>
    </source>
</evidence>
<dbReference type="Proteomes" id="UP000249808">
    <property type="component" value="Unassembled WGS sequence"/>
</dbReference>
<evidence type="ECO:0000313" key="5">
    <source>
        <dbReference type="EMBL" id="RAK43892.1"/>
    </source>
</evidence>
<dbReference type="GO" id="GO:0043565">
    <property type="term" value="F:sequence-specific DNA binding"/>
    <property type="evidence" value="ECO:0007669"/>
    <property type="project" value="InterPro"/>
</dbReference>
<dbReference type="RefSeq" id="WP_111716896.1">
    <property type="nucleotide sequence ID" value="NZ_JBHSSR010000009.1"/>
</dbReference>
<dbReference type="Gene3D" id="1.10.10.10">
    <property type="entry name" value="Winged helix-like DNA-binding domain superfamily/Winged helix DNA-binding domain"/>
    <property type="match status" value="1"/>
</dbReference>
<keyword evidence="2" id="KW-0238">DNA-binding</keyword>
<keyword evidence="6" id="KW-1185">Reference proteome</keyword>
<reference evidence="5 6" key="1">
    <citation type="journal article" date="2018" name="Front. Microbiol.">
        <title>Description and Comparative Genomics of Macrococcus caseolyticus subsp. hominis subsp. nov., Macrococcus goetzii sp. nov., Macrococcus epidermidis sp. nov., and Macrococcus bohemicus sp. nov., Novel Macrococci From Human Clinical Material With Virulence Potential and Suspected Uptake of Foreign DNA by Natural Transformation.</title>
        <authorList>
            <person name="Maslanova I."/>
            <person name="Wertheimer Z."/>
            <person name="Sedlacek I."/>
            <person name="Svec P."/>
            <person name="Indrakova A."/>
            <person name="Kovarovic V."/>
            <person name="Schumann P."/>
            <person name="Sproer C."/>
            <person name="Kralova S."/>
            <person name="Sedo O."/>
            <person name="Kristofova L."/>
            <person name="Vrbovska V."/>
            <person name="Fuzik T."/>
            <person name="Petras P."/>
            <person name="Zdrahal Z."/>
            <person name="Ruzickova V."/>
            <person name="Doskar J."/>
            <person name="Pantucek R."/>
        </authorList>
    </citation>
    <scope>NUCLEOTIDE SEQUENCE [LARGE SCALE GENOMIC DNA]</scope>
    <source>
        <strain evidence="5 6">01/688</strain>
    </source>
</reference>
<name>A0A327ZNE1_9STAP</name>
<organism evidence="5 6">
    <name type="scientific">Macrococcus epidermidis</name>
    <dbReference type="NCBI Taxonomy" id="1902580"/>
    <lineage>
        <taxon>Bacteria</taxon>
        <taxon>Bacillati</taxon>
        <taxon>Bacillota</taxon>
        <taxon>Bacilli</taxon>
        <taxon>Bacillales</taxon>
        <taxon>Staphylococcaceae</taxon>
        <taxon>Macrococcus</taxon>
    </lineage>
</organism>
<dbReference type="Pfam" id="PF13412">
    <property type="entry name" value="HTH_24"/>
    <property type="match status" value="1"/>
</dbReference>
<dbReference type="SUPFAM" id="SSF46785">
    <property type="entry name" value="Winged helix' DNA-binding domain"/>
    <property type="match status" value="1"/>
</dbReference>
<dbReference type="InterPro" id="IPR019888">
    <property type="entry name" value="Tscrpt_reg_AsnC-like"/>
</dbReference>
<dbReference type="GO" id="GO:0043200">
    <property type="term" value="P:response to amino acid"/>
    <property type="evidence" value="ECO:0007669"/>
    <property type="project" value="TreeGrafter"/>
</dbReference>
<sequence length="128" mass="14967">MLMEHTDLEIIRMLKQDSRLTNKEIGEKVHMSGQAVGNRINHLIERGDVSQITIKKGYEDTQYIGVFLNGSFYSQIESLVMEYDEIEEFQKVSARARYILKSHFDKDGLKEFIQLLSKYSRYTVEVVI</sequence>
<proteinExistence type="predicted"/>
<protein>
    <submittedName>
        <fullName evidence="5">AsnC family protein</fullName>
    </submittedName>
</protein>
<accession>A0A327ZNE1</accession>
<keyword evidence="1" id="KW-0805">Transcription regulation</keyword>
<dbReference type="PRINTS" id="PR00033">
    <property type="entry name" value="HTHASNC"/>
</dbReference>
<evidence type="ECO:0000256" key="3">
    <source>
        <dbReference type="ARBA" id="ARBA00023163"/>
    </source>
</evidence>